<dbReference type="SUPFAM" id="SSF53756">
    <property type="entry name" value="UDP-Glycosyltransferase/glycogen phosphorylase"/>
    <property type="match status" value="1"/>
</dbReference>
<protein>
    <submittedName>
        <fullName evidence="1">Glycosyltransferase family 1 protein</fullName>
    </submittedName>
</protein>
<dbReference type="RefSeq" id="WP_227390226.1">
    <property type="nucleotide sequence ID" value="NZ_JBHSCJ010000002.1"/>
</dbReference>
<dbReference type="Gene3D" id="3.40.50.2000">
    <property type="entry name" value="Glycogen Phosphorylase B"/>
    <property type="match status" value="1"/>
</dbReference>
<sequence length="356" mass="39458">MSSKHWTVLSDGARPTEDIYLLGSAAPLLEGQGHLVQRIVASRVAVAAWWQRSRLRGRLDEHHLVICRSLPLAWVAWLERQRHRLGSITYLIDDDLEVAARDPRLPAAYRARMARIAHLQPRLLALADTVVACSEQLAARLRPRHASVHVLTPPLLAPLPPRHHFEQGPSENAPWQLGFHGTRAHLPDLDHIAPALVELQTHRQDMQLEIMLGDHAPPTLASLPGVRTPKPLPWEAFQAYQRQHRFHIGLAPLWETPFNAGKSFIKFLDIAAMGGVGIYSDRYPYTAIVRHGENGLLAGDSPGEWQAAITRLLDDPVSAGAMAAQAADDARRLGEPGTAAQFWAALPHSHRLDDQG</sequence>
<gene>
    <name evidence="1" type="ORF">GEV37_10550</name>
</gene>
<comment type="caution">
    <text evidence="1">The sequence shown here is derived from an EMBL/GenBank/DDBJ whole genome shotgun (WGS) entry which is preliminary data.</text>
</comment>
<proteinExistence type="predicted"/>
<dbReference type="Proteomes" id="UP001319882">
    <property type="component" value="Unassembled WGS sequence"/>
</dbReference>
<reference evidence="1 2" key="1">
    <citation type="journal article" date="2021" name="Sci. Rep.">
        <title>Genome analysis of a halophilic bacterium Halomonas malpeensis YU-PRIM-29(T) reveals its exopolysaccharide and pigment producing capabilities.</title>
        <authorList>
            <person name="Athmika"/>
            <person name="Ghate S.D."/>
            <person name="Arun A.B."/>
            <person name="Rao S.S."/>
            <person name="Kumar S.T.A."/>
            <person name="Kandiyil M.K."/>
            <person name="Saptami K."/>
            <person name="Rekha P.D."/>
        </authorList>
    </citation>
    <scope>NUCLEOTIDE SEQUENCE [LARGE SCALE GENOMIC DNA]</scope>
    <source>
        <strain evidence="2">prim 29</strain>
    </source>
</reference>
<organism evidence="1 2">
    <name type="scientific">Vreelandella malpeensis</name>
    <dbReference type="NCBI Taxonomy" id="1172368"/>
    <lineage>
        <taxon>Bacteria</taxon>
        <taxon>Pseudomonadati</taxon>
        <taxon>Pseudomonadota</taxon>
        <taxon>Gammaproteobacteria</taxon>
        <taxon>Oceanospirillales</taxon>
        <taxon>Halomonadaceae</taxon>
        <taxon>Vreelandella</taxon>
    </lineage>
</organism>
<dbReference type="EMBL" id="WHVL01000004">
    <property type="protein sequence ID" value="MCB8889553.1"/>
    <property type="molecule type" value="Genomic_DNA"/>
</dbReference>
<keyword evidence="2" id="KW-1185">Reference proteome</keyword>
<accession>A0ABS8DTG0</accession>
<evidence type="ECO:0000313" key="1">
    <source>
        <dbReference type="EMBL" id="MCB8889553.1"/>
    </source>
</evidence>
<evidence type="ECO:0000313" key="2">
    <source>
        <dbReference type="Proteomes" id="UP001319882"/>
    </source>
</evidence>
<name>A0ABS8DTG0_9GAMM</name>